<proteinExistence type="inferred from homology"/>
<feature type="domain" description="RDRP core" evidence="9">
    <location>
        <begin position="13"/>
        <end position="390"/>
    </location>
</feature>
<dbReference type="Proteomes" id="UP000663829">
    <property type="component" value="Unassembled WGS sequence"/>
</dbReference>
<dbReference type="PANTHER" id="PTHR23079:SF55">
    <property type="entry name" value="RNA-DIRECTED RNA POLYMERASE"/>
    <property type="match status" value="1"/>
</dbReference>
<accession>A0A815XTJ8</accession>
<keyword evidence="4 8" id="KW-0548">Nucleotidyltransferase</keyword>
<comment type="caution">
    <text evidence="11">The sequence shown here is derived from an EMBL/GenBank/DDBJ whole genome shotgun (WGS) entry which is preliminary data.</text>
</comment>
<protein>
    <recommendedName>
        <fullName evidence="8">RNA-dependent RNA polymerase</fullName>
        <ecNumber evidence="8">2.7.7.48</ecNumber>
    </recommendedName>
</protein>
<dbReference type="GO" id="GO:0003968">
    <property type="term" value="F:RNA-directed RNA polymerase activity"/>
    <property type="evidence" value="ECO:0007669"/>
    <property type="project" value="UniProtKB-KW"/>
</dbReference>
<evidence type="ECO:0000256" key="4">
    <source>
        <dbReference type="ARBA" id="ARBA00022695"/>
    </source>
</evidence>
<evidence type="ECO:0000256" key="2">
    <source>
        <dbReference type="ARBA" id="ARBA00022484"/>
    </source>
</evidence>
<evidence type="ECO:0000313" key="12">
    <source>
        <dbReference type="EMBL" id="CAF4423113.1"/>
    </source>
</evidence>
<dbReference type="GO" id="GO:0030422">
    <property type="term" value="P:siRNA processing"/>
    <property type="evidence" value="ECO:0007669"/>
    <property type="project" value="TreeGrafter"/>
</dbReference>
<keyword evidence="2 8" id="KW-0696">RNA-directed RNA polymerase</keyword>
<dbReference type="InterPro" id="IPR057596">
    <property type="entry name" value="RDRP_core"/>
</dbReference>
<comment type="similarity">
    <text evidence="1 8">Belongs to the RdRP family.</text>
</comment>
<dbReference type="OrthoDB" id="6513042at2759"/>
<keyword evidence="13" id="KW-1185">Reference proteome</keyword>
<name>A0A815XTJ8_9BILA</name>
<evidence type="ECO:0000313" key="13">
    <source>
        <dbReference type="Proteomes" id="UP000663829"/>
    </source>
</evidence>
<dbReference type="InterPro" id="IPR058752">
    <property type="entry name" value="RDRP_C_head"/>
</dbReference>
<evidence type="ECO:0000259" key="10">
    <source>
        <dbReference type="Pfam" id="PF26253"/>
    </source>
</evidence>
<dbReference type="Pfam" id="PF26253">
    <property type="entry name" value="RdRP_head"/>
    <property type="match status" value="1"/>
</dbReference>
<dbReference type="EMBL" id="CAJNOQ010028437">
    <property type="protein sequence ID" value="CAF1561593.1"/>
    <property type="molecule type" value="Genomic_DNA"/>
</dbReference>
<evidence type="ECO:0000313" key="11">
    <source>
        <dbReference type="EMBL" id="CAF1561593.1"/>
    </source>
</evidence>
<feature type="domain" description="RDRP C-terminal head" evidence="10">
    <location>
        <begin position="411"/>
        <end position="552"/>
    </location>
</feature>
<dbReference type="EMBL" id="CAJOBC010094195">
    <property type="protein sequence ID" value="CAF4423113.1"/>
    <property type="molecule type" value="Genomic_DNA"/>
</dbReference>
<dbReference type="InterPro" id="IPR007855">
    <property type="entry name" value="RDRP"/>
</dbReference>
<gene>
    <name evidence="11" type="ORF">GPM918_LOCUS39799</name>
    <name evidence="12" type="ORF">SRO942_LOCUS40702</name>
</gene>
<keyword evidence="6" id="KW-0943">RNA-mediated gene silencing</keyword>
<evidence type="ECO:0000256" key="5">
    <source>
        <dbReference type="ARBA" id="ARBA00022884"/>
    </source>
</evidence>
<evidence type="ECO:0000256" key="6">
    <source>
        <dbReference type="ARBA" id="ARBA00023158"/>
    </source>
</evidence>
<evidence type="ECO:0000259" key="9">
    <source>
        <dbReference type="Pfam" id="PF05183"/>
    </source>
</evidence>
<dbReference type="Pfam" id="PF05183">
    <property type="entry name" value="RdRP"/>
    <property type="match status" value="1"/>
</dbReference>
<reference evidence="11" key="1">
    <citation type="submission" date="2021-02" db="EMBL/GenBank/DDBJ databases">
        <authorList>
            <person name="Nowell W R."/>
        </authorList>
    </citation>
    <scope>NUCLEOTIDE SEQUENCE</scope>
</reference>
<evidence type="ECO:0000256" key="1">
    <source>
        <dbReference type="ARBA" id="ARBA00005762"/>
    </source>
</evidence>
<dbReference type="PANTHER" id="PTHR23079">
    <property type="entry name" value="RNA-DEPENDENT RNA POLYMERASE"/>
    <property type="match status" value="1"/>
</dbReference>
<dbReference type="AlphaFoldDB" id="A0A815XTJ8"/>
<keyword evidence="5 8" id="KW-0694">RNA-binding</keyword>
<organism evidence="11 13">
    <name type="scientific">Didymodactylos carnosus</name>
    <dbReference type="NCBI Taxonomy" id="1234261"/>
    <lineage>
        <taxon>Eukaryota</taxon>
        <taxon>Metazoa</taxon>
        <taxon>Spiralia</taxon>
        <taxon>Gnathifera</taxon>
        <taxon>Rotifera</taxon>
        <taxon>Eurotatoria</taxon>
        <taxon>Bdelloidea</taxon>
        <taxon>Philodinida</taxon>
        <taxon>Philodinidae</taxon>
        <taxon>Didymodactylos</taxon>
    </lineage>
</organism>
<feature type="non-terminal residue" evidence="11">
    <location>
        <position position="1"/>
    </location>
</feature>
<dbReference type="GO" id="GO:0031380">
    <property type="term" value="C:nuclear RNA-directed RNA polymerase complex"/>
    <property type="evidence" value="ECO:0007669"/>
    <property type="project" value="TreeGrafter"/>
</dbReference>
<dbReference type="EC" id="2.7.7.48" evidence="8"/>
<comment type="catalytic activity">
    <reaction evidence="7 8">
        <text>RNA(n) + a ribonucleoside 5'-triphosphate = RNA(n+1) + diphosphate</text>
        <dbReference type="Rhea" id="RHEA:21248"/>
        <dbReference type="Rhea" id="RHEA-COMP:14527"/>
        <dbReference type="Rhea" id="RHEA-COMP:17342"/>
        <dbReference type="ChEBI" id="CHEBI:33019"/>
        <dbReference type="ChEBI" id="CHEBI:61557"/>
        <dbReference type="ChEBI" id="CHEBI:140395"/>
        <dbReference type="EC" id="2.7.7.48"/>
    </reaction>
</comment>
<evidence type="ECO:0000256" key="3">
    <source>
        <dbReference type="ARBA" id="ARBA00022679"/>
    </source>
</evidence>
<keyword evidence="3 8" id="KW-0808">Transferase</keyword>
<sequence length="671" mass="77826">KIFDAYDSEQFHSKRLPSVIQVRIAGMKGIFVHDPNLEEDILQYRKSQFKFKSTHLYLELINYSKQNPLFWNRQVINLLNHMGVSTQTFLQLQNECRKRVSMSLLSKKAATSMLNHIHYYNWDLIKTSFYMTEEPFIRSLLLILSGDRLRRLKDKTHVPIAFGDGRSLYGVVDETNSLKYGEIFIQISDKDENDKEIFRIICGHVAVTKNPCHNPGDIRILKAVDKPRLHHLFNCIVYPCKGPRPHSNEMSGSDLDGDEFWACWNEMIVNEVQQIFKPALYPKAIKQETNNITQNEIVEFLLDFISCDSVGILSNRHLACCALYNPQHKKALKLAKIISDSLDYPKTGINPVTTKVLKDLQFKAYPDYMQNQHKQVFQCQKALGWMFRNIKEVHNCHMQIQDDSSFKIQLDQDLFIEGFDKYLEQAKQTYREYCDKLNIILLMYDLSNEYELITGYHSCTIEEQHNNDNIETANQEFRSLRNEIKHKFNEEFLDSNVEQSNLERMRKVSAWYYVAYTDYDKENPILSFPWVFSEYLCKIKQLNVNKKATTTTAAAANHRSLEKIGLALSNRYRHLSSVSSSIPNFLFSIVVSCAASLELLSRWNSDELVALFGNNEVLSKIAENPQTTNANRLGEAFLIVIELLSKSKSVDMIQLTHHLLLILHQIAITGR</sequence>
<evidence type="ECO:0000256" key="8">
    <source>
        <dbReference type="RuleBase" id="RU363098"/>
    </source>
</evidence>
<dbReference type="Proteomes" id="UP000681722">
    <property type="component" value="Unassembled WGS sequence"/>
</dbReference>
<dbReference type="GO" id="GO:0003723">
    <property type="term" value="F:RNA binding"/>
    <property type="evidence" value="ECO:0007669"/>
    <property type="project" value="UniProtKB-KW"/>
</dbReference>
<evidence type="ECO:0000256" key="7">
    <source>
        <dbReference type="ARBA" id="ARBA00048744"/>
    </source>
</evidence>